<keyword evidence="3" id="KW-1185">Reference proteome</keyword>
<feature type="region of interest" description="Disordered" evidence="1">
    <location>
        <begin position="52"/>
        <end position="82"/>
    </location>
</feature>
<reference evidence="2" key="1">
    <citation type="submission" date="2022-01" db="UniProtKB">
        <authorList>
            <consortium name="EnsemblMetazoa"/>
        </authorList>
    </citation>
    <scope>IDENTIFICATION</scope>
</reference>
<feature type="compositionally biased region" description="Basic and acidic residues" evidence="1">
    <location>
        <begin position="52"/>
        <end position="64"/>
    </location>
</feature>
<feature type="compositionally biased region" description="Polar residues" evidence="1">
    <location>
        <begin position="129"/>
        <end position="151"/>
    </location>
</feature>
<evidence type="ECO:0000313" key="3">
    <source>
        <dbReference type="Proteomes" id="UP000494040"/>
    </source>
</evidence>
<feature type="compositionally biased region" description="Polar residues" evidence="1">
    <location>
        <begin position="163"/>
        <end position="176"/>
    </location>
</feature>
<feature type="region of interest" description="Disordered" evidence="1">
    <location>
        <begin position="129"/>
        <end position="275"/>
    </location>
</feature>
<organism evidence="2 3">
    <name type="scientific">Cimex lectularius</name>
    <name type="common">Bed bug</name>
    <name type="synonym">Acanthia lectularia</name>
    <dbReference type="NCBI Taxonomy" id="79782"/>
    <lineage>
        <taxon>Eukaryota</taxon>
        <taxon>Metazoa</taxon>
        <taxon>Ecdysozoa</taxon>
        <taxon>Arthropoda</taxon>
        <taxon>Hexapoda</taxon>
        <taxon>Insecta</taxon>
        <taxon>Pterygota</taxon>
        <taxon>Neoptera</taxon>
        <taxon>Paraneoptera</taxon>
        <taxon>Hemiptera</taxon>
        <taxon>Heteroptera</taxon>
        <taxon>Panheteroptera</taxon>
        <taxon>Cimicomorpha</taxon>
        <taxon>Cimicidae</taxon>
        <taxon>Cimex</taxon>
    </lineage>
</organism>
<sequence>MWPRVVRWGLGVATATVCAFSAYKAFQEIKRLSSDLPEFYLRQDLERRRDTRRFANSRQEREDTFLADASTDEDEDAQRAGTTRRVIYHRTANIEDSPNILEGIYPRPEVDRYRPSRAERSPILTAILEQQRSSTVQEENNDQEASLSTDIETPARNEDNAEMPNTENQPSLSTDIDNPARNEDNFEMPITENRLSLSTEIETPERNEDYSEMPITENRLSLSTDIDNPARNEDYSEMPITENRLRSTNMNETEESEEHSSEISDTNLRNRKAKN</sequence>
<dbReference type="EnsemblMetazoa" id="XM_014389858.2">
    <property type="protein sequence ID" value="XP_014245344.2"/>
    <property type="gene ID" value="LOC106664278"/>
</dbReference>
<evidence type="ECO:0000256" key="1">
    <source>
        <dbReference type="SAM" id="MobiDB-lite"/>
    </source>
</evidence>
<dbReference type="RefSeq" id="XP_014245344.2">
    <property type="nucleotide sequence ID" value="XM_014389858.2"/>
</dbReference>
<accession>A0A8I6TF20</accession>
<name>A0A8I6TF20_CIMLE</name>
<proteinExistence type="predicted"/>
<evidence type="ECO:0000313" key="2">
    <source>
        <dbReference type="EnsemblMetazoa" id="XP_014245344.2"/>
    </source>
</evidence>
<protein>
    <submittedName>
        <fullName evidence="2">Uncharacterized protein</fullName>
    </submittedName>
</protein>
<dbReference type="KEGG" id="clec:106664278"/>
<dbReference type="GeneID" id="106664278"/>
<dbReference type="Proteomes" id="UP000494040">
    <property type="component" value="Unassembled WGS sequence"/>
</dbReference>
<dbReference type="AlphaFoldDB" id="A0A8I6TF20"/>